<dbReference type="PANTHER" id="PTHR22883:SF23">
    <property type="entry name" value="PALMITOYLTRANSFERASE ZDHHC6"/>
    <property type="match status" value="1"/>
</dbReference>
<sequence>MSHNDIERNKRVANIWTARFMPFALTGVVGYVTYVMVAILCVNFLLVKQKSKSAAVPILIIYFLLFVLMASSFFRVVYLTTFDPPYAPLGAGAAGIQRNKKRANDDIGGGEYTPGDFDGSKNDPDSPGLELFYTKDIFCVENDGKPKWCSECCIWKLDRQHHCSVVGRCIYKMDHFCPWVGGPIGENNFKFFIQFVGYTSLFCINVLVVMAVYVHRQRSTQGVSVNHHFIAVLALAAFFGLFTGTMFLTSVRLAINNLTQVEDITRLGKIHRLAILKPSPQRLAEINVTAASTQTYSEITYPLDIPAPLDGIPVNRPYVKTIRHDRLSEPISVNDARRMAGLTNLPTNATIEPANGNVQSRDELPESTTAGIPDNSSNTFPSSQNIEAPAIRGLQKPTENIWRFSRDQRAVRTFAILETLTPGDNPWDLGSALLNWETVMGEHFLDWFLPMKRSPCCNHENTESHFSIGPSVDRIRASVCFIPPNEVRPEGHRQRARPNRHRKDKPSQSGRHFSPNDEEMGRKTDETELRDLRARNSRHR</sequence>
<dbReference type="OrthoDB" id="331948at2759"/>
<evidence type="ECO:0000313" key="15">
    <source>
        <dbReference type="Proteomes" id="UP000001798"/>
    </source>
</evidence>
<dbReference type="EMBL" id="CP009812">
    <property type="protein sequence ID" value="ATZ52749.1"/>
    <property type="molecule type" value="Genomic_DNA"/>
</dbReference>
<keyword evidence="4 11" id="KW-1133">Transmembrane helix</keyword>
<dbReference type="InterPro" id="IPR039859">
    <property type="entry name" value="PFA4/ZDH16/20/ERF2-like"/>
</dbReference>
<evidence type="ECO:0000256" key="8">
    <source>
        <dbReference type="ARBA" id="ARBA00023315"/>
    </source>
</evidence>
<gene>
    <name evidence="14" type="primary">Bcpfa5</name>
    <name evidence="14" type="ORF">BCIN_08g03930</name>
</gene>
<evidence type="ECO:0000256" key="12">
    <source>
        <dbReference type="SAM" id="MobiDB-lite"/>
    </source>
</evidence>
<evidence type="ECO:0000259" key="13">
    <source>
        <dbReference type="Pfam" id="PF01529"/>
    </source>
</evidence>
<protein>
    <recommendedName>
        <fullName evidence="11">Palmitoyltransferase</fullName>
        <ecNumber evidence="11">2.3.1.225</ecNumber>
    </recommendedName>
</protein>
<keyword evidence="3 11" id="KW-0812">Transmembrane</keyword>
<dbReference type="EC" id="2.3.1.225" evidence="11"/>
<dbReference type="GO" id="GO:0005794">
    <property type="term" value="C:Golgi apparatus"/>
    <property type="evidence" value="ECO:0007669"/>
    <property type="project" value="TreeGrafter"/>
</dbReference>
<keyword evidence="5 11" id="KW-0472">Membrane</keyword>
<reference evidence="14 15" key="2">
    <citation type="journal article" date="2012" name="Eukaryot. Cell">
        <title>Genome update of Botrytis cinerea strains B05.10 and T4.</title>
        <authorList>
            <person name="Staats M."/>
            <person name="van Kan J.A."/>
        </authorList>
    </citation>
    <scope>NUCLEOTIDE SEQUENCE [LARGE SCALE GENOMIC DNA]</scope>
    <source>
        <strain evidence="14 15">B05.10</strain>
    </source>
</reference>
<feature type="region of interest" description="Disordered" evidence="12">
    <location>
        <begin position="484"/>
        <end position="540"/>
    </location>
</feature>
<keyword evidence="15" id="KW-1185">Reference proteome</keyword>
<accession>A0A384JQ95</accession>
<dbReference type="PANTHER" id="PTHR22883">
    <property type="entry name" value="ZINC FINGER DHHC DOMAIN CONTAINING PROTEIN"/>
    <property type="match status" value="1"/>
</dbReference>
<keyword evidence="7" id="KW-0449">Lipoprotein</keyword>
<feature type="domain" description="Palmitoyltransferase DHHC" evidence="13">
    <location>
        <begin position="145"/>
        <end position="264"/>
    </location>
</feature>
<dbReference type="InterPro" id="IPR001594">
    <property type="entry name" value="Palmitoyltrfase_DHHC"/>
</dbReference>
<comment type="subcellular location">
    <subcellularLocation>
        <location evidence="1">Membrane</location>
        <topology evidence="1">Multi-pass membrane protein</topology>
    </subcellularLocation>
</comment>
<evidence type="ECO:0000256" key="4">
    <source>
        <dbReference type="ARBA" id="ARBA00022989"/>
    </source>
</evidence>
<dbReference type="RefSeq" id="XP_024550398.1">
    <property type="nucleotide sequence ID" value="XM_024694608.1"/>
</dbReference>
<feature type="compositionally biased region" description="Basic residues" evidence="12">
    <location>
        <begin position="494"/>
        <end position="504"/>
    </location>
</feature>
<evidence type="ECO:0000256" key="10">
    <source>
        <dbReference type="ARBA" id="ARBA00048048"/>
    </source>
</evidence>
<evidence type="ECO:0000256" key="1">
    <source>
        <dbReference type="ARBA" id="ARBA00004141"/>
    </source>
</evidence>
<reference evidence="14 15" key="1">
    <citation type="journal article" date="2011" name="PLoS Genet.">
        <title>Genomic analysis of the necrotrophic fungal pathogens Sclerotinia sclerotiorum and Botrytis cinerea.</title>
        <authorList>
            <person name="Amselem J."/>
            <person name="Cuomo C.A."/>
            <person name="van Kan J.A."/>
            <person name="Viaud M."/>
            <person name="Benito E.P."/>
            <person name="Couloux A."/>
            <person name="Coutinho P.M."/>
            <person name="de Vries R.P."/>
            <person name="Dyer P.S."/>
            <person name="Fillinger S."/>
            <person name="Fournier E."/>
            <person name="Gout L."/>
            <person name="Hahn M."/>
            <person name="Kohn L."/>
            <person name="Lapalu N."/>
            <person name="Plummer K.M."/>
            <person name="Pradier J.M."/>
            <person name="Quevillon E."/>
            <person name="Sharon A."/>
            <person name="Simon A."/>
            <person name="ten Have A."/>
            <person name="Tudzynski B."/>
            <person name="Tudzynski P."/>
            <person name="Wincker P."/>
            <person name="Andrew M."/>
            <person name="Anthouard V."/>
            <person name="Beever R.E."/>
            <person name="Beffa R."/>
            <person name="Benoit I."/>
            <person name="Bouzid O."/>
            <person name="Brault B."/>
            <person name="Chen Z."/>
            <person name="Choquer M."/>
            <person name="Collemare J."/>
            <person name="Cotton P."/>
            <person name="Danchin E.G."/>
            <person name="Da Silva C."/>
            <person name="Gautier A."/>
            <person name="Giraud C."/>
            <person name="Giraud T."/>
            <person name="Gonzalez C."/>
            <person name="Grossetete S."/>
            <person name="Guldener U."/>
            <person name="Henrissat B."/>
            <person name="Howlett B.J."/>
            <person name="Kodira C."/>
            <person name="Kretschmer M."/>
            <person name="Lappartient A."/>
            <person name="Leroch M."/>
            <person name="Levis C."/>
            <person name="Mauceli E."/>
            <person name="Neuveglise C."/>
            <person name="Oeser B."/>
            <person name="Pearson M."/>
            <person name="Poulain J."/>
            <person name="Poussereau N."/>
            <person name="Quesneville H."/>
            <person name="Rascle C."/>
            <person name="Schumacher J."/>
            <person name="Segurens B."/>
            <person name="Sexton A."/>
            <person name="Silva E."/>
            <person name="Sirven C."/>
            <person name="Soanes D.M."/>
            <person name="Talbot N.J."/>
            <person name="Templeton M."/>
            <person name="Yandava C."/>
            <person name="Yarden O."/>
            <person name="Zeng Q."/>
            <person name="Rollins J.A."/>
            <person name="Lebrun M.H."/>
            <person name="Dickman M."/>
        </authorList>
    </citation>
    <scope>NUCLEOTIDE SEQUENCE [LARGE SCALE GENOMIC DNA]</scope>
    <source>
        <strain evidence="14 15">B05.10</strain>
    </source>
</reference>
<dbReference type="VEuPathDB" id="FungiDB:Bcin08g03930"/>
<feature type="transmembrane region" description="Helical" evidence="11">
    <location>
        <begin position="191"/>
        <end position="214"/>
    </location>
</feature>
<dbReference type="GeneID" id="5434526"/>
<keyword evidence="6" id="KW-0564">Palmitate</keyword>
<dbReference type="Proteomes" id="UP000001798">
    <property type="component" value="Chromosome 8"/>
</dbReference>
<dbReference type="GO" id="GO:0019706">
    <property type="term" value="F:protein-cysteine S-palmitoyltransferase activity"/>
    <property type="evidence" value="ECO:0007669"/>
    <property type="project" value="UniProtKB-EC"/>
</dbReference>
<feature type="compositionally biased region" description="Polar residues" evidence="12">
    <location>
        <begin position="366"/>
        <end position="384"/>
    </location>
</feature>
<feature type="compositionally biased region" description="Basic and acidic residues" evidence="12">
    <location>
        <begin position="519"/>
        <end position="534"/>
    </location>
</feature>
<feature type="transmembrane region" description="Helical" evidence="11">
    <location>
        <begin position="226"/>
        <end position="248"/>
    </location>
</feature>
<evidence type="ECO:0000256" key="5">
    <source>
        <dbReference type="ARBA" id="ARBA00023136"/>
    </source>
</evidence>
<dbReference type="KEGG" id="bfu:BCIN_08g03930"/>
<evidence type="ECO:0000256" key="11">
    <source>
        <dbReference type="RuleBase" id="RU079119"/>
    </source>
</evidence>
<evidence type="ECO:0000256" key="9">
    <source>
        <dbReference type="ARBA" id="ARBA00038298"/>
    </source>
</evidence>
<keyword evidence="8 11" id="KW-0012">Acyltransferase</keyword>
<evidence type="ECO:0000256" key="7">
    <source>
        <dbReference type="ARBA" id="ARBA00023288"/>
    </source>
</evidence>
<evidence type="ECO:0000256" key="2">
    <source>
        <dbReference type="ARBA" id="ARBA00022679"/>
    </source>
</evidence>
<feature type="region of interest" description="Disordered" evidence="12">
    <location>
        <begin position="347"/>
        <end position="384"/>
    </location>
</feature>
<dbReference type="PROSITE" id="PS50216">
    <property type="entry name" value="DHHC"/>
    <property type="match status" value="1"/>
</dbReference>
<feature type="transmembrane region" description="Helical" evidence="11">
    <location>
        <begin position="58"/>
        <end position="78"/>
    </location>
</feature>
<feature type="transmembrane region" description="Helical" evidence="11">
    <location>
        <begin position="20"/>
        <end position="46"/>
    </location>
</feature>
<dbReference type="GO" id="GO:0005783">
    <property type="term" value="C:endoplasmic reticulum"/>
    <property type="evidence" value="ECO:0007669"/>
    <property type="project" value="TreeGrafter"/>
</dbReference>
<evidence type="ECO:0000313" key="14">
    <source>
        <dbReference type="EMBL" id="ATZ52749.1"/>
    </source>
</evidence>
<organism evidence="14 15">
    <name type="scientific">Botryotinia fuckeliana (strain B05.10)</name>
    <name type="common">Noble rot fungus</name>
    <name type="synonym">Botrytis cinerea</name>
    <dbReference type="NCBI Taxonomy" id="332648"/>
    <lineage>
        <taxon>Eukaryota</taxon>
        <taxon>Fungi</taxon>
        <taxon>Dikarya</taxon>
        <taxon>Ascomycota</taxon>
        <taxon>Pezizomycotina</taxon>
        <taxon>Leotiomycetes</taxon>
        <taxon>Helotiales</taxon>
        <taxon>Sclerotiniaceae</taxon>
        <taxon>Botrytis</taxon>
    </lineage>
</organism>
<keyword evidence="2 11" id="KW-0808">Transferase</keyword>
<dbReference type="GO" id="GO:0016020">
    <property type="term" value="C:membrane"/>
    <property type="evidence" value="ECO:0007669"/>
    <property type="project" value="UniProtKB-SubCell"/>
</dbReference>
<evidence type="ECO:0000256" key="6">
    <source>
        <dbReference type="ARBA" id="ARBA00023139"/>
    </source>
</evidence>
<dbReference type="Pfam" id="PF01529">
    <property type="entry name" value="DHHC"/>
    <property type="match status" value="1"/>
</dbReference>
<reference evidence="14 15" key="3">
    <citation type="journal article" date="2017" name="Mol. Plant Pathol.">
        <title>A gapless genome sequence of the fungus Botrytis cinerea.</title>
        <authorList>
            <person name="Van Kan J.A."/>
            <person name="Stassen J.H."/>
            <person name="Mosbach A."/>
            <person name="Van Der Lee T.A."/>
            <person name="Faino L."/>
            <person name="Farmer A.D."/>
            <person name="Papasotiriou D.G."/>
            <person name="Zhou S."/>
            <person name="Seidl M.F."/>
            <person name="Cottam E."/>
            <person name="Edel D."/>
            <person name="Hahn M."/>
            <person name="Schwartz D.C."/>
            <person name="Dietrich R.A."/>
            <person name="Widdison S."/>
            <person name="Scalliet G."/>
        </authorList>
    </citation>
    <scope>NUCLEOTIDE SEQUENCE [LARGE SCALE GENOMIC DNA]</scope>
    <source>
        <strain evidence="14 15">B05.10</strain>
    </source>
</reference>
<comment type="catalytic activity">
    <reaction evidence="10 11">
        <text>L-cysteinyl-[protein] + hexadecanoyl-CoA = S-hexadecanoyl-L-cysteinyl-[protein] + CoA</text>
        <dbReference type="Rhea" id="RHEA:36683"/>
        <dbReference type="Rhea" id="RHEA-COMP:10131"/>
        <dbReference type="Rhea" id="RHEA-COMP:11032"/>
        <dbReference type="ChEBI" id="CHEBI:29950"/>
        <dbReference type="ChEBI" id="CHEBI:57287"/>
        <dbReference type="ChEBI" id="CHEBI:57379"/>
        <dbReference type="ChEBI" id="CHEBI:74151"/>
        <dbReference type="EC" id="2.3.1.225"/>
    </reaction>
</comment>
<dbReference type="GO" id="GO:0006612">
    <property type="term" value="P:protein targeting to membrane"/>
    <property type="evidence" value="ECO:0007669"/>
    <property type="project" value="TreeGrafter"/>
</dbReference>
<comment type="domain">
    <text evidence="11">The DHHC domain is required for palmitoyltransferase activity.</text>
</comment>
<name>A0A384JQ95_BOTFB</name>
<comment type="similarity">
    <text evidence="9">Belongs to the DHHC palmitoyltransferase family. PFA5 subfamily.</text>
</comment>
<dbReference type="AlphaFoldDB" id="A0A384JQ95"/>
<proteinExistence type="inferred from homology"/>
<evidence type="ECO:0000256" key="3">
    <source>
        <dbReference type="ARBA" id="ARBA00022692"/>
    </source>
</evidence>